<keyword evidence="1" id="KW-0808">Transferase</keyword>
<gene>
    <name evidence="1" type="ORF">JJ842_07880</name>
</gene>
<accession>A0A9D9BW06</accession>
<dbReference type="EMBL" id="JAEPLN010000001">
    <property type="protein sequence ID" value="MBO6971828.1"/>
    <property type="molecule type" value="Genomic_DNA"/>
</dbReference>
<sequence>MNKKLFELFYVFKQNLKLQKLQVNINKVFNKFISLPNFIQNKKNIEWIKNEYISIEEYAKKIDEVIWSETLAYFNNFEKKSKEIMRRIDFKLGGGGAYHLLYFLTRKYSLSNIIETGVASGFTSAAILEALRKNKNGLLFSSDYPYPKIPNCEKYIGILVNEELRKNWLLHIEGDEFNLNKIPINWVGKVDLFHYDSSKWFRDKKRTLKIISKYLSKNAFIVFDDIQDDLFFYYLVNKTKYSYFQILKFKNKYLGIIKL</sequence>
<reference evidence="1" key="1">
    <citation type="journal article" date="2021" name="Front. Mar. Sci.">
        <title>Genomes of Diverse Isolates of Prochlorococcus High-Light-Adapted Clade II in the Western Pacific Ocean.</title>
        <authorList>
            <person name="Yan W."/>
            <person name="Feng X."/>
            <person name="Zhang W."/>
            <person name="Nawaz M.Z."/>
            <person name="Luo T."/>
            <person name="Zhang R."/>
            <person name="Jiao N."/>
        </authorList>
    </citation>
    <scope>NUCLEOTIDE SEQUENCE</scope>
    <source>
        <strain evidence="1">CUG1433</strain>
    </source>
</reference>
<dbReference type="Proteomes" id="UP000668060">
    <property type="component" value="Unassembled WGS sequence"/>
</dbReference>
<evidence type="ECO:0000313" key="1">
    <source>
        <dbReference type="EMBL" id="MBO6971828.1"/>
    </source>
</evidence>
<dbReference type="GO" id="GO:0032259">
    <property type="term" value="P:methylation"/>
    <property type="evidence" value="ECO:0007669"/>
    <property type="project" value="UniProtKB-KW"/>
</dbReference>
<protein>
    <submittedName>
        <fullName evidence="1">Class I SAM-dependent methyltransferase</fullName>
    </submittedName>
</protein>
<dbReference type="Gene3D" id="3.40.50.150">
    <property type="entry name" value="Vaccinia Virus protein VP39"/>
    <property type="match status" value="1"/>
</dbReference>
<organism evidence="1 2">
    <name type="scientific">Prochlorococcus marinus CUG1433</name>
    <dbReference type="NCBI Taxonomy" id="2774506"/>
    <lineage>
        <taxon>Bacteria</taxon>
        <taxon>Bacillati</taxon>
        <taxon>Cyanobacteriota</taxon>
        <taxon>Cyanophyceae</taxon>
        <taxon>Synechococcales</taxon>
        <taxon>Prochlorococcaceae</taxon>
        <taxon>Prochlorococcus</taxon>
    </lineage>
</organism>
<dbReference type="AlphaFoldDB" id="A0A9D9BW06"/>
<dbReference type="GO" id="GO:0008168">
    <property type="term" value="F:methyltransferase activity"/>
    <property type="evidence" value="ECO:0007669"/>
    <property type="project" value="UniProtKB-KW"/>
</dbReference>
<keyword evidence="1" id="KW-0489">Methyltransferase</keyword>
<proteinExistence type="predicted"/>
<name>A0A9D9BW06_PROMR</name>
<evidence type="ECO:0000313" key="2">
    <source>
        <dbReference type="Proteomes" id="UP000668060"/>
    </source>
</evidence>
<dbReference type="Pfam" id="PF13578">
    <property type="entry name" value="Methyltransf_24"/>
    <property type="match status" value="1"/>
</dbReference>
<comment type="caution">
    <text evidence="1">The sequence shown here is derived from an EMBL/GenBank/DDBJ whole genome shotgun (WGS) entry which is preliminary data.</text>
</comment>
<dbReference type="InterPro" id="IPR029063">
    <property type="entry name" value="SAM-dependent_MTases_sf"/>
</dbReference>